<feature type="transmembrane region" description="Helical" evidence="7">
    <location>
        <begin position="213"/>
        <end position="230"/>
    </location>
</feature>
<dbReference type="RefSeq" id="WP_344477778.1">
    <property type="nucleotide sequence ID" value="NZ_BAAASB010000008.1"/>
</dbReference>
<feature type="transmembrane region" description="Helical" evidence="7">
    <location>
        <begin position="315"/>
        <end position="336"/>
    </location>
</feature>
<name>A0ABW0AEB7_9ACTN</name>
<evidence type="ECO:0000256" key="1">
    <source>
        <dbReference type="ARBA" id="ARBA00004651"/>
    </source>
</evidence>
<evidence type="ECO:0000259" key="8">
    <source>
        <dbReference type="PROSITE" id="PS50850"/>
    </source>
</evidence>
<dbReference type="Proteomes" id="UP001596160">
    <property type="component" value="Unassembled WGS sequence"/>
</dbReference>
<evidence type="ECO:0000256" key="3">
    <source>
        <dbReference type="ARBA" id="ARBA00022989"/>
    </source>
</evidence>
<protein>
    <submittedName>
        <fullName evidence="9">MFS transporter</fullName>
    </submittedName>
</protein>
<dbReference type="PANTHER" id="PTHR42718:SF49">
    <property type="entry name" value="EXPORT PROTEIN"/>
    <property type="match status" value="1"/>
</dbReference>
<sequence length="516" mass="53163">MLLTLLILPTSVTGSGVALPHIGRDTDASLDLLQWVVHAYNLTFASFMLACGSLADLLGRRRVFATGAVVFTAASLVSAVSTDIYVLDVSRAIAGVGAAALLTSGSSILATTFKGATRNRVFAAVGIVTGGGLALGAMIAGILADTLGWRSFYGVHAALMALVLIAIPFMGESRSETASKVDWAGTVTFVGSLFLLMLGVVEGPQWGWSSPGVLGLLVGAALLMAVFVVVERRHPHPMFDLALLRNGPFMALCLIPVVVTFSFVILLPLLPNYLVVANGDSSQAAGTTMLLMTLPILVTPLVAGRLVRQGWTPRAVFALSLACLTLGVAWLAVVLQPGIGLGALTGPLVLLGIGLGLNFGLVDGAVLNVVSPESTGTAAGFLNTLRLGSEAVVIAAAGSALVNLTQSWFRDGLDRFPAYDGGVAELANKVNSGDLADPLATLPTGVQPAFRDFVTEGFTDAWQAVLWASAAICCALSIAIYVMLAEPKRGTTVAGDPPADAASAADRHEASAQSLT</sequence>
<feature type="transmembrane region" description="Helical" evidence="7">
    <location>
        <begin position="32"/>
        <end position="51"/>
    </location>
</feature>
<keyword evidence="3 7" id="KW-1133">Transmembrane helix</keyword>
<keyword evidence="4 7" id="KW-0472">Membrane</keyword>
<organism evidence="9 10">
    <name type="scientific">Streptomyces amakusaensis</name>
    <dbReference type="NCBI Taxonomy" id="67271"/>
    <lineage>
        <taxon>Bacteria</taxon>
        <taxon>Bacillati</taxon>
        <taxon>Actinomycetota</taxon>
        <taxon>Actinomycetes</taxon>
        <taxon>Kitasatosporales</taxon>
        <taxon>Streptomycetaceae</taxon>
        <taxon>Streptomyces</taxon>
    </lineage>
</organism>
<feature type="transmembrane region" description="Helical" evidence="7">
    <location>
        <begin position="464"/>
        <end position="484"/>
    </location>
</feature>
<feature type="transmembrane region" description="Helical" evidence="7">
    <location>
        <begin position="150"/>
        <end position="171"/>
    </location>
</feature>
<dbReference type="Gene3D" id="1.20.1250.20">
    <property type="entry name" value="MFS general substrate transporter like domains"/>
    <property type="match status" value="1"/>
</dbReference>
<feature type="region of interest" description="Disordered" evidence="6">
    <location>
        <begin position="492"/>
        <end position="516"/>
    </location>
</feature>
<evidence type="ECO:0000313" key="10">
    <source>
        <dbReference type="Proteomes" id="UP001596160"/>
    </source>
</evidence>
<feature type="compositionally biased region" description="Low complexity" evidence="6">
    <location>
        <begin position="494"/>
        <end position="504"/>
    </location>
</feature>
<dbReference type="InterPro" id="IPR011701">
    <property type="entry name" value="MFS"/>
</dbReference>
<dbReference type="Gene3D" id="1.20.1720.10">
    <property type="entry name" value="Multidrug resistance protein D"/>
    <property type="match status" value="1"/>
</dbReference>
<comment type="subcellular location">
    <subcellularLocation>
        <location evidence="1">Cell membrane</location>
        <topology evidence="1">Multi-pass membrane protein</topology>
    </subcellularLocation>
</comment>
<dbReference type="PROSITE" id="PS50850">
    <property type="entry name" value="MFS"/>
    <property type="match status" value="1"/>
</dbReference>
<accession>A0ABW0AEB7</accession>
<evidence type="ECO:0000256" key="2">
    <source>
        <dbReference type="ARBA" id="ARBA00022692"/>
    </source>
</evidence>
<keyword evidence="2 7" id="KW-0812">Transmembrane</keyword>
<dbReference type="InterPro" id="IPR036259">
    <property type="entry name" value="MFS_trans_sf"/>
</dbReference>
<feature type="transmembrane region" description="Helical" evidence="7">
    <location>
        <begin position="122"/>
        <end position="144"/>
    </location>
</feature>
<feature type="transmembrane region" description="Helical" evidence="7">
    <location>
        <begin position="63"/>
        <end position="86"/>
    </location>
</feature>
<dbReference type="PANTHER" id="PTHR42718">
    <property type="entry name" value="MAJOR FACILITATOR SUPERFAMILY MULTIDRUG TRANSPORTER MFSC"/>
    <property type="match status" value="1"/>
</dbReference>
<evidence type="ECO:0000256" key="5">
    <source>
        <dbReference type="ARBA" id="ARBA00023251"/>
    </source>
</evidence>
<dbReference type="SUPFAM" id="SSF103473">
    <property type="entry name" value="MFS general substrate transporter"/>
    <property type="match status" value="1"/>
</dbReference>
<gene>
    <name evidence="9" type="ORF">ACFPRH_10140</name>
</gene>
<feature type="transmembrane region" description="Helical" evidence="7">
    <location>
        <begin position="183"/>
        <end position="201"/>
    </location>
</feature>
<evidence type="ECO:0000256" key="6">
    <source>
        <dbReference type="SAM" id="MobiDB-lite"/>
    </source>
</evidence>
<keyword evidence="10" id="KW-1185">Reference proteome</keyword>
<evidence type="ECO:0000313" key="9">
    <source>
        <dbReference type="EMBL" id="MFC5152093.1"/>
    </source>
</evidence>
<evidence type="ECO:0000256" key="7">
    <source>
        <dbReference type="SAM" id="Phobius"/>
    </source>
</evidence>
<feature type="domain" description="Major facilitator superfamily (MFS) profile" evidence="8">
    <location>
        <begin position="1"/>
        <end position="488"/>
    </location>
</feature>
<feature type="transmembrane region" description="Helical" evidence="7">
    <location>
        <begin position="348"/>
        <end position="370"/>
    </location>
</feature>
<evidence type="ECO:0000256" key="4">
    <source>
        <dbReference type="ARBA" id="ARBA00023136"/>
    </source>
</evidence>
<dbReference type="Pfam" id="PF07690">
    <property type="entry name" value="MFS_1"/>
    <property type="match status" value="1"/>
</dbReference>
<reference evidence="10" key="1">
    <citation type="journal article" date="2019" name="Int. J. Syst. Evol. Microbiol.">
        <title>The Global Catalogue of Microorganisms (GCM) 10K type strain sequencing project: providing services to taxonomists for standard genome sequencing and annotation.</title>
        <authorList>
            <consortium name="The Broad Institute Genomics Platform"/>
            <consortium name="The Broad Institute Genome Sequencing Center for Infectious Disease"/>
            <person name="Wu L."/>
            <person name="Ma J."/>
        </authorList>
    </citation>
    <scope>NUCLEOTIDE SEQUENCE [LARGE SCALE GENOMIC DNA]</scope>
    <source>
        <strain evidence="10">PCU 266</strain>
    </source>
</reference>
<proteinExistence type="predicted"/>
<feature type="transmembrane region" description="Helical" evidence="7">
    <location>
        <begin position="391"/>
        <end position="409"/>
    </location>
</feature>
<keyword evidence="5" id="KW-0046">Antibiotic resistance</keyword>
<comment type="caution">
    <text evidence="9">The sequence shown here is derived from an EMBL/GenBank/DDBJ whole genome shotgun (WGS) entry which is preliminary data.</text>
</comment>
<feature type="transmembrane region" description="Helical" evidence="7">
    <location>
        <begin position="92"/>
        <end position="110"/>
    </location>
</feature>
<dbReference type="CDD" id="cd17321">
    <property type="entry name" value="MFS_MMR_MDR_like"/>
    <property type="match status" value="1"/>
</dbReference>
<dbReference type="EMBL" id="JBHSKP010000005">
    <property type="protein sequence ID" value="MFC5152093.1"/>
    <property type="molecule type" value="Genomic_DNA"/>
</dbReference>
<feature type="transmembrane region" description="Helical" evidence="7">
    <location>
        <begin position="251"/>
        <end position="270"/>
    </location>
</feature>
<feature type="transmembrane region" description="Helical" evidence="7">
    <location>
        <begin position="282"/>
        <end position="303"/>
    </location>
</feature>
<dbReference type="InterPro" id="IPR020846">
    <property type="entry name" value="MFS_dom"/>
</dbReference>